<comment type="caution">
    <text evidence="2">The sequence shown here is derived from an EMBL/GenBank/DDBJ whole genome shotgun (WGS) entry which is preliminary data.</text>
</comment>
<evidence type="ECO:0000313" key="2">
    <source>
        <dbReference type="EMBL" id="KAF9667910.1"/>
    </source>
</evidence>
<feature type="region of interest" description="Disordered" evidence="1">
    <location>
        <begin position="43"/>
        <end position="72"/>
    </location>
</feature>
<dbReference type="EMBL" id="JADGMS010000015">
    <property type="protein sequence ID" value="KAF9667910.1"/>
    <property type="molecule type" value="Genomic_DNA"/>
</dbReference>
<sequence>MDQQYGLALTDCFRTELQKERKKKQEEDNKEKSHEKVVVQTELDLIAGEGEKQENKGNKEESHQEKGELGKLTQLGKLSQLRKLGVMGVAQENARNLYASIMEKQGLLSLSLEAKYTFGLGQLVLWIVTASSSKTLLVKDFCKAGGFPKLEFLIIAFHVLEERT</sequence>
<reference evidence="2 3" key="1">
    <citation type="submission" date="2020-10" db="EMBL/GenBank/DDBJ databases">
        <title>Plant Genome Project.</title>
        <authorList>
            <person name="Zhang R.-G."/>
        </authorList>
    </citation>
    <scope>NUCLEOTIDE SEQUENCE [LARGE SCALE GENOMIC DNA]</scope>
    <source>
        <strain evidence="2">FAFU-HL-1</strain>
        <tissue evidence="2">Leaf</tissue>
    </source>
</reference>
<accession>A0A835MJ97</accession>
<feature type="compositionally biased region" description="Basic and acidic residues" evidence="1">
    <location>
        <begin position="49"/>
        <end position="69"/>
    </location>
</feature>
<proteinExistence type="predicted"/>
<dbReference type="AlphaFoldDB" id="A0A835MJ97"/>
<name>A0A835MJ97_9ROSI</name>
<keyword evidence="3" id="KW-1185">Reference proteome</keyword>
<evidence type="ECO:0000256" key="1">
    <source>
        <dbReference type="SAM" id="MobiDB-lite"/>
    </source>
</evidence>
<gene>
    <name evidence="2" type="ORF">SADUNF_Sadunf15G0072300</name>
</gene>
<organism evidence="2 3">
    <name type="scientific">Salix dunnii</name>
    <dbReference type="NCBI Taxonomy" id="1413687"/>
    <lineage>
        <taxon>Eukaryota</taxon>
        <taxon>Viridiplantae</taxon>
        <taxon>Streptophyta</taxon>
        <taxon>Embryophyta</taxon>
        <taxon>Tracheophyta</taxon>
        <taxon>Spermatophyta</taxon>
        <taxon>Magnoliopsida</taxon>
        <taxon>eudicotyledons</taxon>
        <taxon>Gunneridae</taxon>
        <taxon>Pentapetalae</taxon>
        <taxon>rosids</taxon>
        <taxon>fabids</taxon>
        <taxon>Malpighiales</taxon>
        <taxon>Salicaceae</taxon>
        <taxon>Saliceae</taxon>
        <taxon>Salix</taxon>
    </lineage>
</organism>
<protein>
    <submittedName>
        <fullName evidence="2">Uncharacterized protein</fullName>
    </submittedName>
</protein>
<dbReference type="OrthoDB" id="1153924at2759"/>
<evidence type="ECO:0000313" key="3">
    <source>
        <dbReference type="Proteomes" id="UP000657918"/>
    </source>
</evidence>
<dbReference type="Proteomes" id="UP000657918">
    <property type="component" value="Unassembled WGS sequence"/>
</dbReference>